<dbReference type="Gene3D" id="3.30.530.20">
    <property type="match status" value="1"/>
</dbReference>
<dbReference type="AlphaFoldDB" id="A0A840IDZ2"/>
<keyword evidence="2" id="KW-1185">Reference proteome</keyword>
<dbReference type="SUPFAM" id="SSF55961">
    <property type="entry name" value="Bet v1-like"/>
    <property type="match status" value="1"/>
</dbReference>
<dbReference type="InterPro" id="IPR019587">
    <property type="entry name" value="Polyketide_cyclase/dehydratase"/>
</dbReference>
<evidence type="ECO:0000313" key="2">
    <source>
        <dbReference type="Proteomes" id="UP000585272"/>
    </source>
</evidence>
<accession>A0A840IDZ2</accession>
<dbReference type="Proteomes" id="UP000585272">
    <property type="component" value="Unassembled WGS sequence"/>
</dbReference>
<dbReference type="InterPro" id="IPR023393">
    <property type="entry name" value="START-like_dom_sf"/>
</dbReference>
<protein>
    <submittedName>
        <fullName evidence="1">Uncharacterized protein YndB with AHSA1/START domain</fullName>
    </submittedName>
</protein>
<proteinExistence type="predicted"/>
<comment type="caution">
    <text evidence="1">The sequence shown here is derived from an EMBL/GenBank/DDBJ whole genome shotgun (WGS) entry which is preliminary data.</text>
</comment>
<reference evidence="1 2" key="1">
    <citation type="submission" date="2020-08" db="EMBL/GenBank/DDBJ databases">
        <title>Genomic Encyclopedia of Archaeal and Bacterial Type Strains, Phase II (KMG-II): from individual species to whole genera.</title>
        <authorList>
            <person name="Goeker M."/>
        </authorList>
    </citation>
    <scope>NUCLEOTIDE SEQUENCE [LARGE SCALE GENOMIC DNA]</scope>
    <source>
        <strain evidence="1 2">DSM 23288</strain>
    </source>
</reference>
<gene>
    <name evidence="1" type="ORF">BDZ31_002581</name>
</gene>
<dbReference type="EMBL" id="JACHNU010000003">
    <property type="protein sequence ID" value="MBB4662992.1"/>
    <property type="molecule type" value="Genomic_DNA"/>
</dbReference>
<organism evidence="1 2">
    <name type="scientific">Conexibacter arvalis</name>
    <dbReference type="NCBI Taxonomy" id="912552"/>
    <lineage>
        <taxon>Bacteria</taxon>
        <taxon>Bacillati</taxon>
        <taxon>Actinomycetota</taxon>
        <taxon>Thermoleophilia</taxon>
        <taxon>Solirubrobacterales</taxon>
        <taxon>Conexibacteraceae</taxon>
        <taxon>Conexibacter</taxon>
    </lineage>
</organism>
<sequence length="147" mass="16403">MEVHARRTIAAPPERIFAFLEAIDRHWELLGRRLEPLRGYDGRRSRARLRGPLGIRRTLWIELSELRAPQSLTGRVEAGGGRTVGTVRWDVRPVAASTATTVVLTARTDVAGPLDRLLLLAGGRRWLRQSLELVLARLDARVGGADR</sequence>
<dbReference type="Pfam" id="PF10604">
    <property type="entry name" value="Polyketide_cyc2"/>
    <property type="match status" value="1"/>
</dbReference>
<dbReference type="RefSeq" id="WP_183342654.1">
    <property type="nucleotide sequence ID" value="NZ_JACHNU010000003.1"/>
</dbReference>
<name>A0A840IDZ2_9ACTN</name>
<evidence type="ECO:0000313" key="1">
    <source>
        <dbReference type="EMBL" id="MBB4662992.1"/>
    </source>
</evidence>